<feature type="transmembrane region" description="Helical" evidence="7">
    <location>
        <begin position="258"/>
        <end position="279"/>
    </location>
</feature>
<dbReference type="PROSITE" id="PS50893">
    <property type="entry name" value="ABC_TRANSPORTER_2"/>
    <property type="match status" value="1"/>
</dbReference>
<feature type="transmembrane region" description="Helical" evidence="7">
    <location>
        <begin position="168"/>
        <end position="191"/>
    </location>
</feature>
<evidence type="ECO:0000256" key="6">
    <source>
        <dbReference type="ARBA" id="ARBA00023136"/>
    </source>
</evidence>
<dbReference type="GO" id="GO:0016887">
    <property type="term" value="F:ATP hydrolysis activity"/>
    <property type="evidence" value="ECO:0007669"/>
    <property type="project" value="InterPro"/>
</dbReference>
<reference evidence="10" key="2">
    <citation type="journal article" date="2021" name="PeerJ">
        <title>Extensive microbial diversity within the chicken gut microbiome revealed by metagenomics and culture.</title>
        <authorList>
            <person name="Gilroy R."/>
            <person name="Ravi A."/>
            <person name="Getino M."/>
            <person name="Pursley I."/>
            <person name="Horton D.L."/>
            <person name="Alikhan N.F."/>
            <person name="Baker D."/>
            <person name="Gharbi K."/>
            <person name="Hall N."/>
            <person name="Watson M."/>
            <person name="Adriaenssens E.M."/>
            <person name="Foster-Nyarko E."/>
            <person name="Jarju S."/>
            <person name="Secka A."/>
            <person name="Antonio M."/>
            <person name="Oren A."/>
            <person name="Chaudhuri R.R."/>
            <person name="La Ragione R."/>
            <person name="Hildebrand F."/>
            <person name="Pallen M.J."/>
        </authorList>
    </citation>
    <scope>NUCLEOTIDE SEQUENCE</scope>
    <source>
        <strain evidence="10">ChiHecec3B27-6122</strain>
    </source>
</reference>
<feature type="transmembrane region" description="Helical" evidence="7">
    <location>
        <begin position="12"/>
        <end position="34"/>
    </location>
</feature>
<sequence length="563" mass="60904">MNGRQKLRRSGARIMASLILLLGSLAYVMLLAVLNGTVGNLCAMGVTLSGAAGIARALGEDLAVSYGALMALAVGCGVLRGFLRYFEQYSNHYIAFRLLAVLRDRIFGALRLLCPAKLESKQKGSIIAMITSDIETLEVFYAHTISPICIAMLVSASVAMFVGIAANWWLSLAAVTGYITVGILVPMLSSAQLKASGMRYRAEFADFNAFFLDSIKGIKDIVLHNGGEKRRMEVDRRSDVLLNETKKMKRSITKASSSTELIVTAFILLVLAIGVVLTVRGELTIGRMVVGVTAVFGSFGPVIAISALPGNLTQTLASGDRVLDLLVEEPAVRPVESGVELGDFEELSVNGLSFSYDGATQVLNDICMYAKKGEIVGIVGASGCGKSTFLKLLLRFWQKDSGRIEYNGADIDSVNTHSLLEHVTMVSQTTCLLDETIEYNLRIARPGASRGEIEAACKLASVHEFILSLPEGYQTRVGTLGDNLSAGEKQRIGLARAFLRGSELILLDEPTSNVDSINEGMILRALKEQKHKRSIVIVSHRESTMAIADRIYRVEGGRMYECG</sequence>
<evidence type="ECO:0000256" key="2">
    <source>
        <dbReference type="ARBA" id="ARBA00022692"/>
    </source>
</evidence>
<evidence type="ECO:0000256" key="1">
    <source>
        <dbReference type="ARBA" id="ARBA00004651"/>
    </source>
</evidence>
<keyword evidence="6 7" id="KW-0472">Membrane</keyword>
<dbReference type="AlphaFoldDB" id="A0A9D1G6I9"/>
<comment type="caution">
    <text evidence="10">The sequence shown here is derived from an EMBL/GenBank/DDBJ whole genome shotgun (WGS) entry which is preliminary data.</text>
</comment>
<dbReference type="SUPFAM" id="SSF52540">
    <property type="entry name" value="P-loop containing nucleoside triphosphate hydrolases"/>
    <property type="match status" value="1"/>
</dbReference>
<keyword evidence="2 7" id="KW-0812">Transmembrane</keyword>
<keyword evidence="3" id="KW-0547">Nucleotide-binding</keyword>
<protein>
    <submittedName>
        <fullName evidence="10">ABC transporter ATP-binding protein</fullName>
    </submittedName>
</protein>
<dbReference type="InterPro" id="IPR036640">
    <property type="entry name" value="ABC1_TM_sf"/>
</dbReference>
<evidence type="ECO:0000256" key="7">
    <source>
        <dbReference type="SAM" id="Phobius"/>
    </source>
</evidence>
<dbReference type="InterPro" id="IPR027417">
    <property type="entry name" value="P-loop_NTPase"/>
</dbReference>
<comment type="subcellular location">
    <subcellularLocation>
        <location evidence="1">Cell membrane</location>
        <topology evidence="1">Multi-pass membrane protein</topology>
    </subcellularLocation>
</comment>
<evidence type="ECO:0000256" key="5">
    <source>
        <dbReference type="ARBA" id="ARBA00022989"/>
    </source>
</evidence>
<accession>A0A9D1G6I9</accession>
<feature type="transmembrane region" description="Helical" evidence="7">
    <location>
        <begin position="63"/>
        <end position="83"/>
    </location>
</feature>
<dbReference type="GO" id="GO:0005524">
    <property type="term" value="F:ATP binding"/>
    <property type="evidence" value="ECO:0007669"/>
    <property type="project" value="UniProtKB-KW"/>
</dbReference>
<feature type="domain" description="ABC transmembrane type-1" evidence="9">
    <location>
        <begin position="18"/>
        <end position="314"/>
    </location>
</feature>
<evidence type="ECO:0000256" key="4">
    <source>
        <dbReference type="ARBA" id="ARBA00022840"/>
    </source>
</evidence>
<dbReference type="EMBL" id="DVJS01000267">
    <property type="protein sequence ID" value="HIS98462.1"/>
    <property type="molecule type" value="Genomic_DNA"/>
</dbReference>
<organism evidence="10 11">
    <name type="scientific">Candidatus Scatomorpha pullistercoris</name>
    <dbReference type="NCBI Taxonomy" id="2840929"/>
    <lineage>
        <taxon>Bacteria</taxon>
        <taxon>Bacillati</taxon>
        <taxon>Bacillota</taxon>
        <taxon>Clostridia</taxon>
        <taxon>Eubacteriales</taxon>
        <taxon>Candidatus Scatomorpha</taxon>
    </lineage>
</organism>
<dbReference type="InterPro" id="IPR011527">
    <property type="entry name" value="ABC1_TM_dom"/>
</dbReference>
<dbReference type="InterPro" id="IPR003439">
    <property type="entry name" value="ABC_transporter-like_ATP-bd"/>
</dbReference>
<evidence type="ECO:0000259" key="8">
    <source>
        <dbReference type="PROSITE" id="PS50893"/>
    </source>
</evidence>
<evidence type="ECO:0000313" key="11">
    <source>
        <dbReference type="Proteomes" id="UP000886876"/>
    </source>
</evidence>
<dbReference type="PANTHER" id="PTHR43394">
    <property type="entry name" value="ATP-DEPENDENT PERMEASE MDL1, MITOCHONDRIAL"/>
    <property type="match status" value="1"/>
</dbReference>
<feature type="domain" description="ABC transporter" evidence="8">
    <location>
        <begin position="347"/>
        <end position="563"/>
    </location>
</feature>
<dbReference type="InterPro" id="IPR017871">
    <property type="entry name" value="ABC_transporter-like_CS"/>
</dbReference>
<dbReference type="Pfam" id="PF00005">
    <property type="entry name" value="ABC_tran"/>
    <property type="match status" value="1"/>
</dbReference>
<dbReference type="GO" id="GO:0015421">
    <property type="term" value="F:ABC-type oligopeptide transporter activity"/>
    <property type="evidence" value="ECO:0007669"/>
    <property type="project" value="TreeGrafter"/>
</dbReference>
<feature type="transmembrane region" description="Helical" evidence="7">
    <location>
        <begin position="285"/>
        <end position="308"/>
    </location>
</feature>
<dbReference type="Gene3D" id="1.20.1560.10">
    <property type="entry name" value="ABC transporter type 1, transmembrane domain"/>
    <property type="match status" value="1"/>
</dbReference>
<dbReference type="GO" id="GO:0005886">
    <property type="term" value="C:plasma membrane"/>
    <property type="evidence" value="ECO:0007669"/>
    <property type="project" value="UniProtKB-SubCell"/>
</dbReference>
<evidence type="ECO:0000313" key="10">
    <source>
        <dbReference type="EMBL" id="HIS98462.1"/>
    </source>
</evidence>
<name>A0A9D1G6I9_9FIRM</name>
<proteinExistence type="predicted"/>
<gene>
    <name evidence="10" type="ORF">IAD42_10840</name>
</gene>
<dbReference type="PROSITE" id="PS00211">
    <property type="entry name" value="ABC_TRANSPORTER_1"/>
    <property type="match status" value="1"/>
</dbReference>
<dbReference type="InterPro" id="IPR039421">
    <property type="entry name" value="Type_1_exporter"/>
</dbReference>
<dbReference type="Gene3D" id="3.40.50.300">
    <property type="entry name" value="P-loop containing nucleotide triphosphate hydrolases"/>
    <property type="match status" value="1"/>
</dbReference>
<keyword evidence="4 10" id="KW-0067">ATP-binding</keyword>
<dbReference type="PROSITE" id="PS50929">
    <property type="entry name" value="ABC_TM1F"/>
    <property type="match status" value="1"/>
</dbReference>
<evidence type="ECO:0000259" key="9">
    <source>
        <dbReference type="PROSITE" id="PS50929"/>
    </source>
</evidence>
<dbReference type="SMART" id="SM00382">
    <property type="entry name" value="AAA"/>
    <property type="match status" value="1"/>
</dbReference>
<evidence type="ECO:0000256" key="3">
    <source>
        <dbReference type="ARBA" id="ARBA00022741"/>
    </source>
</evidence>
<dbReference type="Pfam" id="PF00664">
    <property type="entry name" value="ABC_membrane"/>
    <property type="match status" value="1"/>
</dbReference>
<keyword evidence="5 7" id="KW-1133">Transmembrane helix</keyword>
<dbReference type="InterPro" id="IPR003593">
    <property type="entry name" value="AAA+_ATPase"/>
</dbReference>
<dbReference type="SUPFAM" id="SSF90123">
    <property type="entry name" value="ABC transporter transmembrane region"/>
    <property type="match status" value="1"/>
</dbReference>
<dbReference type="Proteomes" id="UP000886876">
    <property type="component" value="Unassembled WGS sequence"/>
</dbReference>
<feature type="transmembrane region" description="Helical" evidence="7">
    <location>
        <begin position="139"/>
        <end position="162"/>
    </location>
</feature>
<dbReference type="PANTHER" id="PTHR43394:SF1">
    <property type="entry name" value="ATP-BINDING CASSETTE SUB-FAMILY B MEMBER 10, MITOCHONDRIAL"/>
    <property type="match status" value="1"/>
</dbReference>
<reference evidence="10" key="1">
    <citation type="submission" date="2020-10" db="EMBL/GenBank/DDBJ databases">
        <authorList>
            <person name="Gilroy R."/>
        </authorList>
    </citation>
    <scope>NUCLEOTIDE SEQUENCE</scope>
    <source>
        <strain evidence="10">ChiHecec3B27-6122</strain>
    </source>
</reference>